<name>A0A8X6X2Z3_9ARAC</name>
<keyword evidence="1" id="KW-0812">Transmembrane</keyword>
<evidence type="ECO:0000313" key="2">
    <source>
        <dbReference type="EMBL" id="GFY45969.1"/>
    </source>
</evidence>
<feature type="transmembrane region" description="Helical" evidence="1">
    <location>
        <begin position="29"/>
        <end position="55"/>
    </location>
</feature>
<keyword evidence="3" id="KW-1185">Reference proteome</keyword>
<evidence type="ECO:0000256" key="1">
    <source>
        <dbReference type="SAM" id="Phobius"/>
    </source>
</evidence>
<gene>
    <name evidence="2" type="ORF">TNIN_485071</name>
</gene>
<protein>
    <submittedName>
        <fullName evidence="2">Uncharacterized protein</fullName>
    </submittedName>
</protein>
<dbReference type="Proteomes" id="UP000886998">
    <property type="component" value="Unassembled WGS sequence"/>
</dbReference>
<evidence type="ECO:0000313" key="3">
    <source>
        <dbReference type="Proteomes" id="UP000886998"/>
    </source>
</evidence>
<comment type="caution">
    <text evidence="2">The sequence shown here is derived from an EMBL/GenBank/DDBJ whole genome shotgun (WGS) entry which is preliminary data.</text>
</comment>
<sequence>MAAGVTDFKNLNVLATSNSGPYFSFPGPILLWGLQCLKLSVLFTGLCFTVINALALTEASLTKYDFMFVDAAIWICFQSINPLTSIALAPTGRSVSFQI</sequence>
<accession>A0A8X6X2Z3</accession>
<reference evidence="2" key="1">
    <citation type="submission" date="2020-08" db="EMBL/GenBank/DDBJ databases">
        <title>Multicomponent nature underlies the extraordinary mechanical properties of spider dragline silk.</title>
        <authorList>
            <person name="Kono N."/>
            <person name="Nakamura H."/>
            <person name="Mori M."/>
            <person name="Yoshida Y."/>
            <person name="Ohtoshi R."/>
            <person name="Malay A.D."/>
            <person name="Moran D.A.P."/>
            <person name="Tomita M."/>
            <person name="Numata K."/>
            <person name="Arakawa K."/>
        </authorList>
    </citation>
    <scope>NUCLEOTIDE SEQUENCE</scope>
</reference>
<organism evidence="2 3">
    <name type="scientific">Trichonephila inaurata madagascariensis</name>
    <dbReference type="NCBI Taxonomy" id="2747483"/>
    <lineage>
        <taxon>Eukaryota</taxon>
        <taxon>Metazoa</taxon>
        <taxon>Ecdysozoa</taxon>
        <taxon>Arthropoda</taxon>
        <taxon>Chelicerata</taxon>
        <taxon>Arachnida</taxon>
        <taxon>Araneae</taxon>
        <taxon>Araneomorphae</taxon>
        <taxon>Entelegynae</taxon>
        <taxon>Araneoidea</taxon>
        <taxon>Nephilidae</taxon>
        <taxon>Trichonephila</taxon>
        <taxon>Trichonephila inaurata</taxon>
    </lineage>
</organism>
<dbReference type="EMBL" id="BMAV01005148">
    <property type="protein sequence ID" value="GFY45969.1"/>
    <property type="molecule type" value="Genomic_DNA"/>
</dbReference>
<proteinExistence type="predicted"/>
<dbReference type="AlphaFoldDB" id="A0A8X6X2Z3"/>
<keyword evidence="1" id="KW-1133">Transmembrane helix</keyword>
<keyword evidence="1" id="KW-0472">Membrane</keyword>